<keyword evidence="4 9" id="KW-0561">Oxygen transport</keyword>
<evidence type="ECO:0000256" key="10">
    <source>
        <dbReference type="SAM" id="MobiDB-lite"/>
    </source>
</evidence>
<comment type="similarity">
    <text evidence="9">Belongs to the globin family.</text>
</comment>
<accession>A0ABM0ZXD7</accession>
<feature type="domain" description="Globin" evidence="11">
    <location>
        <begin position="30"/>
        <end position="185"/>
    </location>
</feature>
<keyword evidence="12" id="KW-1185">Reference proteome</keyword>
<evidence type="ECO:0000256" key="9">
    <source>
        <dbReference type="RuleBase" id="RU000356"/>
    </source>
</evidence>
<evidence type="ECO:0000313" key="13">
    <source>
        <dbReference type="RefSeq" id="XP_012936460.1"/>
    </source>
</evidence>
<sequence length="224" mass="25851">MGCTFSFPSKQSAKSYRSWQLDEDDMYPPFPSEKEQEEAKEVWEAIKAQGYELELIRVLFSQLFHTFPKSLSLFKSSEGQRLTTFSSNWFDDPRFAEHLKKVTFAINNFVGYLDNEASFQTYATELRTLHARFRGIKKAHYKAMLETLDSAISHVIISEKDTESKVMAWRKLLQYLFTQLTKNLPNTKSRSTTTALDGRRYSETSLASTQELFGDALPHTDALL</sequence>
<keyword evidence="6" id="KW-0408">Iron</keyword>
<evidence type="ECO:0000256" key="6">
    <source>
        <dbReference type="ARBA" id="ARBA00023004"/>
    </source>
</evidence>
<keyword evidence="2 9" id="KW-0813">Transport</keyword>
<dbReference type="GeneID" id="106011421"/>
<evidence type="ECO:0000256" key="8">
    <source>
        <dbReference type="ARBA" id="ARBA00030087"/>
    </source>
</evidence>
<evidence type="ECO:0000313" key="12">
    <source>
        <dbReference type="Proteomes" id="UP000694888"/>
    </source>
</evidence>
<dbReference type="InterPro" id="IPR000971">
    <property type="entry name" value="Globin"/>
</dbReference>
<evidence type="ECO:0000256" key="3">
    <source>
        <dbReference type="ARBA" id="ARBA00022617"/>
    </source>
</evidence>
<keyword evidence="3 9" id="KW-0349">Heme</keyword>
<evidence type="ECO:0000259" key="11">
    <source>
        <dbReference type="PROSITE" id="PS01033"/>
    </source>
</evidence>
<name>A0ABM0ZXD7_APLCA</name>
<evidence type="ECO:0000256" key="4">
    <source>
        <dbReference type="ARBA" id="ARBA00022621"/>
    </source>
</evidence>
<evidence type="ECO:0000256" key="1">
    <source>
        <dbReference type="ARBA" id="ARBA00013895"/>
    </source>
</evidence>
<dbReference type="Gene3D" id="1.10.490.10">
    <property type="entry name" value="Globins"/>
    <property type="match status" value="1"/>
</dbReference>
<keyword evidence="5" id="KW-0479">Metal-binding</keyword>
<organism evidence="12 13">
    <name type="scientific">Aplysia californica</name>
    <name type="common">California sea hare</name>
    <dbReference type="NCBI Taxonomy" id="6500"/>
    <lineage>
        <taxon>Eukaryota</taxon>
        <taxon>Metazoa</taxon>
        <taxon>Spiralia</taxon>
        <taxon>Lophotrochozoa</taxon>
        <taxon>Mollusca</taxon>
        <taxon>Gastropoda</taxon>
        <taxon>Heterobranchia</taxon>
        <taxon>Euthyneura</taxon>
        <taxon>Tectipleura</taxon>
        <taxon>Aplysiida</taxon>
        <taxon>Aplysioidea</taxon>
        <taxon>Aplysiidae</taxon>
        <taxon>Aplysia</taxon>
    </lineage>
</organism>
<dbReference type="Proteomes" id="UP000694888">
    <property type="component" value="Unplaced"/>
</dbReference>
<dbReference type="PANTHER" id="PTHR46458:SF1">
    <property type="entry name" value="GEO09476P1"/>
    <property type="match status" value="1"/>
</dbReference>
<dbReference type="InterPro" id="IPR044399">
    <property type="entry name" value="Mb-like_M"/>
</dbReference>
<protein>
    <recommendedName>
        <fullName evidence="1">Globin</fullName>
    </recommendedName>
    <alternativeName>
        <fullName evidence="8">Myoglobin</fullName>
    </alternativeName>
</protein>
<dbReference type="Pfam" id="PF00042">
    <property type="entry name" value="Globin"/>
    <property type="match status" value="1"/>
</dbReference>
<dbReference type="SUPFAM" id="SSF46458">
    <property type="entry name" value="Globin-like"/>
    <property type="match status" value="1"/>
</dbReference>
<reference evidence="13" key="1">
    <citation type="submission" date="2025-08" db="UniProtKB">
        <authorList>
            <consortium name="RefSeq"/>
        </authorList>
    </citation>
    <scope>IDENTIFICATION</scope>
</reference>
<feature type="compositionally biased region" description="Polar residues" evidence="10">
    <location>
        <begin position="1"/>
        <end position="18"/>
    </location>
</feature>
<evidence type="ECO:0000256" key="2">
    <source>
        <dbReference type="ARBA" id="ARBA00022448"/>
    </source>
</evidence>
<proteinExistence type="inferred from homology"/>
<dbReference type="RefSeq" id="XP_012936460.1">
    <property type="nucleotide sequence ID" value="XM_013081006.1"/>
</dbReference>
<dbReference type="CDD" id="cd01040">
    <property type="entry name" value="Mb-like"/>
    <property type="match status" value="1"/>
</dbReference>
<keyword evidence="7" id="KW-0514">Muscle protein</keyword>
<dbReference type="PROSITE" id="PS01033">
    <property type="entry name" value="GLOBIN"/>
    <property type="match status" value="1"/>
</dbReference>
<dbReference type="InterPro" id="IPR012292">
    <property type="entry name" value="Globin/Proto"/>
</dbReference>
<evidence type="ECO:0000256" key="5">
    <source>
        <dbReference type="ARBA" id="ARBA00022723"/>
    </source>
</evidence>
<evidence type="ECO:0000256" key="7">
    <source>
        <dbReference type="ARBA" id="ARBA00023179"/>
    </source>
</evidence>
<dbReference type="InterPro" id="IPR050532">
    <property type="entry name" value="Globin-like_OT"/>
</dbReference>
<dbReference type="InterPro" id="IPR009050">
    <property type="entry name" value="Globin-like_sf"/>
</dbReference>
<dbReference type="PANTHER" id="PTHR46458">
    <property type="entry name" value="BLR2807 PROTEIN"/>
    <property type="match status" value="1"/>
</dbReference>
<feature type="region of interest" description="Disordered" evidence="10">
    <location>
        <begin position="1"/>
        <end position="33"/>
    </location>
</feature>
<gene>
    <name evidence="13" type="primary">LOC106011421</name>
</gene>